<dbReference type="AlphaFoldDB" id="A0A4Z0RAC7"/>
<evidence type="ECO:0000313" key="1">
    <source>
        <dbReference type="EMBL" id="TGE38596.1"/>
    </source>
</evidence>
<comment type="caution">
    <text evidence="1">The sequence shown here is derived from an EMBL/GenBank/DDBJ whole genome shotgun (WGS) entry which is preliminary data.</text>
</comment>
<sequence length="183" mass="21479">MDKIASTTSILELAPEELIIATQLEPSTYVVTVKVYEREHFLANPNLSVNQKQIDLYSIYPGRLIQTFAEIKDKYEGWSKIDKTLPTELIGIHNQDPYILYIQFSINQRYFQYKRCLASSSETVQEELFGRKDHSRLRALCHEDEQYLISKLRFMPKAKKAISFYSLKTSYGFTHAKRHLTFR</sequence>
<name>A0A4Z0RAC7_9FIRM</name>
<keyword evidence="2" id="KW-1185">Reference proteome</keyword>
<dbReference type="RefSeq" id="WP_135546800.1">
    <property type="nucleotide sequence ID" value="NZ_SPQQ01000003.1"/>
</dbReference>
<dbReference type="Proteomes" id="UP000298460">
    <property type="component" value="Unassembled WGS sequence"/>
</dbReference>
<dbReference type="EMBL" id="SPQQ01000003">
    <property type="protein sequence ID" value="TGE38596.1"/>
    <property type="molecule type" value="Genomic_DNA"/>
</dbReference>
<accession>A0A4Z0RAC7</accession>
<protein>
    <submittedName>
        <fullName evidence="1">Uncharacterized protein</fullName>
    </submittedName>
</protein>
<dbReference type="OrthoDB" id="1796198at2"/>
<evidence type="ECO:0000313" key="2">
    <source>
        <dbReference type="Proteomes" id="UP000298460"/>
    </source>
</evidence>
<gene>
    <name evidence="1" type="ORF">E4K67_11785</name>
</gene>
<proteinExistence type="predicted"/>
<reference evidence="1 2" key="1">
    <citation type="submission" date="2019-03" db="EMBL/GenBank/DDBJ databases">
        <title>Draft Genome Sequence of Desulfosporosinus fructosivorans Strain 63.6F, Isolated from Marine Sediment in the Baltic Sea.</title>
        <authorList>
            <person name="Hausmann B."/>
            <person name="Vandieken V."/>
            <person name="Pjevac P."/>
            <person name="Schreck K."/>
            <person name="Herbold C.W."/>
            <person name="Loy A."/>
        </authorList>
    </citation>
    <scope>NUCLEOTIDE SEQUENCE [LARGE SCALE GENOMIC DNA]</scope>
    <source>
        <strain evidence="1 2">63.6F</strain>
    </source>
</reference>
<organism evidence="1 2">
    <name type="scientific">Desulfosporosinus fructosivorans</name>
    <dbReference type="NCBI Taxonomy" id="2018669"/>
    <lineage>
        <taxon>Bacteria</taxon>
        <taxon>Bacillati</taxon>
        <taxon>Bacillota</taxon>
        <taxon>Clostridia</taxon>
        <taxon>Eubacteriales</taxon>
        <taxon>Desulfitobacteriaceae</taxon>
        <taxon>Desulfosporosinus</taxon>
    </lineage>
</organism>